<gene>
    <name evidence="5" type="ORF">DU002_13460</name>
</gene>
<keyword evidence="2 3" id="KW-0802">TPR repeat</keyword>
<evidence type="ECO:0000313" key="5">
    <source>
        <dbReference type="EMBL" id="RCU48793.1"/>
    </source>
</evidence>
<dbReference type="SUPFAM" id="SSF81901">
    <property type="entry name" value="HCP-like"/>
    <property type="match status" value="1"/>
</dbReference>
<dbReference type="RefSeq" id="WP_114338917.1">
    <property type="nucleotide sequence ID" value="NZ_QPID01000008.1"/>
</dbReference>
<keyword evidence="1" id="KW-0677">Repeat</keyword>
<dbReference type="InterPro" id="IPR019734">
    <property type="entry name" value="TPR_rpt"/>
</dbReference>
<dbReference type="InterPro" id="IPR011990">
    <property type="entry name" value="TPR-like_helical_dom_sf"/>
</dbReference>
<name>A0A368NFU5_9GAMM</name>
<dbReference type="OrthoDB" id="9814042at2"/>
<keyword evidence="4" id="KW-0732">Signal</keyword>
<evidence type="ECO:0000256" key="3">
    <source>
        <dbReference type="PROSITE-ProRule" id="PRU00339"/>
    </source>
</evidence>
<dbReference type="InterPro" id="IPR051012">
    <property type="entry name" value="CellSynth/LPSAsmb/PSIAsmb"/>
</dbReference>
<reference evidence="5 6" key="1">
    <citation type="submission" date="2018-07" db="EMBL/GenBank/DDBJ databases">
        <title>Corallincola holothuriorum sp. nov., a new facultative anaerobe isolated from sea cucumber Apostichopus japonicus.</title>
        <authorList>
            <person name="Xia H."/>
        </authorList>
    </citation>
    <scope>NUCLEOTIDE SEQUENCE [LARGE SCALE GENOMIC DNA]</scope>
    <source>
        <strain evidence="5 6">C4</strain>
    </source>
</reference>
<feature type="signal peptide" evidence="4">
    <location>
        <begin position="1"/>
        <end position="16"/>
    </location>
</feature>
<proteinExistence type="predicted"/>
<dbReference type="Pfam" id="PF14559">
    <property type="entry name" value="TPR_19"/>
    <property type="match status" value="2"/>
</dbReference>
<feature type="repeat" description="TPR" evidence="3">
    <location>
        <begin position="146"/>
        <end position="179"/>
    </location>
</feature>
<dbReference type="NCBIfam" id="TIGR02521">
    <property type="entry name" value="type_IV_pilW"/>
    <property type="match status" value="1"/>
</dbReference>
<dbReference type="PANTHER" id="PTHR45586:SF1">
    <property type="entry name" value="LIPOPOLYSACCHARIDE ASSEMBLY PROTEIN B"/>
    <property type="match status" value="1"/>
</dbReference>
<feature type="chain" id="PRO_5017060065" evidence="4">
    <location>
        <begin position="17"/>
        <end position="259"/>
    </location>
</feature>
<dbReference type="Gene3D" id="1.25.40.10">
    <property type="entry name" value="Tetratricopeptide repeat domain"/>
    <property type="match status" value="1"/>
</dbReference>
<evidence type="ECO:0000313" key="6">
    <source>
        <dbReference type="Proteomes" id="UP000252558"/>
    </source>
</evidence>
<feature type="repeat" description="TPR" evidence="3">
    <location>
        <begin position="76"/>
        <end position="109"/>
    </location>
</feature>
<dbReference type="InterPro" id="IPR013360">
    <property type="entry name" value="Pilus_4_PilW"/>
</dbReference>
<evidence type="ECO:0000256" key="4">
    <source>
        <dbReference type="SAM" id="SignalP"/>
    </source>
</evidence>
<dbReference type="SMART" id="SM00028">
    <property type="entry name" value="TPR"/>
    <property type="match status" value="3"/>
</dbReference>
<dbReference type="Proteomes" id="UP000252558">
    <property type="component" value="Unassembled WGS sequence"/>
</dbReference>
<dbReference type="AlphaFoldDB" id="A0A368NFU5"/>
<evidence type="ECO:0000256" key="2">
    <source>
        <dbReference type="ARBA" id="ARBA00022803"/>
    </source>
</evidence>
<dbReference type="EMBL" id="QPID01000008">
    <property type="protein sequence ID" value="RCU48793.1"/>
    <property type="molecule type" value="Genomic_DNA"/>
</dbReference>
<keyword evidence="6" id="KW-1185">Reference proteome</keyword>
<dbReference type="PANTHER" id="PTHR45586">
    <property type="entry name" value="TPR REPEAT-CONTAINING PROTEIN PA4667"/>
    <property type="match status" value="1"/>
</dbReference>
<evidence type="ECO:0000256" key="1">
    <source>
        <dbReference type="ARBA" id="ARBA00022737"/>
    </source>
</evidence>
<dbReference type="PROSITE" id="PS50005">
    <property type="entry name" value="TPR"/>
    <property type="match status" value="3"/>
</dbReference>
<protein>
    <submittedName>
        <fullName evidence="5">Type IV pilus biogenesis/stability protein PilW</fullName>
    </submittedName>
</protein>
<comment type="caution">
    <text evidence="5">The sequence shown here is derived from an EMBL/GenBank/DDBJ whole genome shotgun (WGS) entry which is preliminary data.</text>
</comment>
<sequence length="259" mass="29204">MLFRVIALLISLAALTGCVTETVYPDRDNPTEPSDVNNVSASQARVALGLRYMKDGDYSQAKFNLVKALEHSPNNVEANYAMAYYYQVVKETDRAEEYYQRSIRIAPGDGDVRNTYGVFLCDLKRFDEANEQFMEAVASPSYFKVADSYENAALCARQNKNDALAAEYFEKALTHNPNRPKSLLGLAELRYAENDLKSSELLLDKYINRYSYSARSAYLGVLLSHAKGDVVAEKKYGGILTAKFPATEQAKKYVLREYR</sequence>
<dbReference type="PROSITE" id="PS51257">
    <property type="entry name" value="PROKAR_LIPOPROTEIN"/>
    <property type="match status" value="1"/>
</dbReference>
<feature type="repeat" description="TPR" evidence="3">
    <location>
        <begin position="42"/>
        <end position="75"/>
    </location>
</feature>
<accession>A0A368NFU5</accession>
<organism evidence="5 6">
    <name type="scientific">Corallincola holothuriorum</name>
    <dbReference type="NCBI Taxonomy" id="2282215"/>
    <lineage>
        <taxon>Bacteria</taxon>
        <taxon>Pseudomonadati</taxon>
        <taxon>Pseudomonadota</taxon>
        <taxon>Gammaproteobacteria</taxon>
        <taxon>Alteromonadales</taxon>
        <taxon>Psychromonadaceae</taxon>
        <taxon>Corallincola</taxon>
    </lineage>
</organism>